<name>A0A8S1S4K3_9CILI</name>
<comment type="caution">
    <text evidence="12">The sequence shown here is derived from an EMBL/GenBank/DDBJ whole genome shotgun (WGS) entry which is preliminary data.</text>
</comment>
<organism evidence="12 13">
    <name type="scientific">Paramecium pentaurelia</name>
    <dbReference type="NCBI Taxonomy" id="43138"/>
    <lineage>
        <taxon>Eukaryota</taxon>
        <taxon>Sar</taxon>
        <taxon>Alveolata</taxon>
        <taxon>Ciliophora</taxon>
        <taxon>Intramacronucleata</taxon>
        <taxon>Oligohymenophorea</taxon>
        <taxon>Peniculida</taxon>
        <taxon>Parameciidae</taxon>
        <taxon>Paramecium</taxon>
    </lineage>
</organism>
<comment type="similarity">
    <text evidence="2 7">Belongs to the glycosyl hydrolase 20 family.</text>
</comment>
<dbReference type="AlphaFoldDB" id="A0A8S1S4K3"/>
<evidence type="ECO:0000256" key="5">
    <source>
        <dbReference type="ARBA" id="ARBA00023180"/>
    </source>
</evidence>
<keyword evidence="13" id="KW-1185">Reference proteome</keyword>
<accession>A0A8S1S4K3</accession>
<dbReference type="GO" id="GO:0005975">
    <property type="term" value="P:carbohydrate metabolic process"/>
    <property type="evidence" value="ECO:0007669"/>
    <property type="project" value="InterPro"/>
</dbReference>
<proteinExistence type="inferred from homology"/>
<evidence type="ECO:0000313" key="13">
    <source>
        <dbReference type="Proteomes" id="UP000689195"/>
    </source>
</evidence>
<dbReference type="Proteomes" id="UP000689195">
    <property type="component" value="Unassembled WGS sequence"/>
</dbReference>
<feature type="region of interest" description="Disordered" evidence="9">
    <location>
        <begin position="535"/>
        <end position="559"/>
    </location>
</feature>
<comment type="catalytic activity">
    <reaction evidence="1 7">
        <text>Hydrolysis of terminal non-reducing N-acetyl-D-hexosamine residues in N-acetyl-beta-D-hexosaminides.</text>
        <dbReference type="EC" id="3.2.1.52"/>
    </reaction>
</comment>
<gene>
    <name evidence="12" type="ORF">PPENT_87.1.T0030329</name>
</gene>
<evidence type="ECO:0000256" key="8">
    <source>
        <dbReference type="PIRSR" id="PIRSR625705-1"/>
    </source>
</evidence>
<feature type="signal peptide" evidence="10">
    <location>
        <begin position="1"/>
        <end position="18"/>
    </location>
</feature>
<evidence type="ECO:0000256" key="3">
    <source>
        <dbReference type="ARBA" id="ARBA00022729"/>
    </source>
</evidence>
<evidence type="ECO:0000256" key="2">
    <source>
        <dbReference type="ARBA" id="ARBA00006285"/>
    </source>
</evidence>
<dbReference type="GO" id="GO:0016020">
    <property type="term" value="C:membrane"/>
    <property type="evidence" value="ECO:0007669"/>
    <property type="project" value="TreeGrafter"/>
</dbReference>
<dbReference type="InterPro" id="IPR025705">
    <property type="entry name" value="Beta_hexosaminidase_sua/sub"/>
</dbReference>
<evidence type="ECO:0000256" key="10">
    <source>
        <dbReference type="SAM" id="SignalP"/>
    </source>
</evidence>
<reference evidence="12" key="1">
    <citation type="submission" date="2021-01" db="EMBL/GenBank/DDBJ databases">
        <authorList>
            <consortium name="Genoscope - CEA"/>
            <person name="William W."/>
        </authorList>
    </citation>
    <scope>NUCLEOTIDE SEQUENCE</scope>
</reference>
<dbReference type="OrthoDB" id="428480at2759"/>
<feature type="active site" description="Proton donor" evidence="8">
    <location>
        <position position="314"/>
    </location>
</feature>
<keyword evidence="4 7" id="KW-0378">Hydrolase</keyword>
<evidence type="ECO:0000256" key="1">
    <source>
        <dbReference type="ARBA" id="ARBA00001231"/>
    </source>
</evidence>
<evidence type="ECO:0000256" key="6">
    <source>
        <dbReference type="ARBA" id="ARBA00023295"/>
    </source>
</evidence>
<evidence type="ECO:0000256" key="9">
    <source>
        <dbReference type="SAM" id="MobiDB-lite"/>
    </source>
</evidence>
<feature type="domain" description="Glycoside hydrolase family 20 catalytic" evidence="11">
    <location>
        <begin position="159"/>
        <end position="481"/>
    </location>
</feature>
<keyword evidence="6 7" id="KW-0326">Glycosidase</keyword>
<dbReference type="FunFam" id="3.20.20.80:FF:000063">
    <property type="entry name" value="Beta-hexosaminidase"/>
    <property type="match status" value="1"/>
</dbReference>
<evidence type="ECO:0000256" key="4">
    <source>
        <dbReference type="ARBA" id="ARBA00022801"/>
    </source>
</evidence>
<dbReference type="EMBL" id="CAJJDO010000003">
    <property type="protein sequence ID" value="CAD8134482.1"/>
    <property type="molecule type" value="Genomic_DNA"/>
</dbReference>
<feature type="chain" id="PRO_5035768141" description="Beta-hexosaminidase" evidence="10">
    <location>
        <begin position="19"/>
        <end position="559"/>
    </location>
</feature>
<dbReference type="GO" id="GO:0004563">
    <property type="term" value="F:beta-N-acetylhexosaminidase activity"/>
    <property type="evidence" value="ECO:0007669"/>
    <property type="project" value="UniProtKB-EC"/>
</dbReference>
<keyword evidence="3 10" id="KW-0732">Signal</keyword>
<dbReference type="PIRSF" id="PIRSF001093">
    <property type="entry name" value="B-hxosamndse_ab_euk"/>
    <property type="match status" value="1"/>
</dbReference>
<dbReference type="InterPro" id="IPR015883">
    <property type="entry name" value="Glyco_hydro_20_cat"/>
</dbReference>
<dbReference type="PANTHER" id="PTHR22600:SF21">
    <property type="entry name" value="BETA-HEXOSAMINIDASE A"/>
    <property type="match status" value="1"/>
</dbReference>
<dbReference type="GO" id="GO:0030203">
    <property type="term" value="P:glycosaminoglycan metabolic process"/>
    <property type="evidence" value="ECO:0007669"/>
    <property type="project" value="TreeGrafter"/>
</dbReference>
<dbReference type="PANTHER" id="PTHR22600">
    <property type="entry name" value="BETA-HEXOSAMINIDASE"/>
    <property type="match status" value="1"/>
</dbReference>
<keyword evidence="5" id="KW-0325">Glycoprotein</keyword>
<sequence length="559" mass="65262">MKLTSFLYLQLLFLVAFTIMPMPKQFEKGEKTVKIQQRCAIKFSSQQEFPDHIMQLLRHYHELMTLNSNCQFEESLKKQNLQIEGSLKLNINLQSDEQLYWVNDTKQEAYTVEIDEKLNVIINAPNHWALARAIDTVHQLTENNEVENLPLKIYDEPAFAYRGVMVDTARHFLPLKILERTIDALVINKMNVLHWHITDDESFPLLLTNYSQITNTSKHWETAYFTKSDVSYIIEYASIRGVQIIPEIDSPAHAQSWGRSSDLAEMIITCGSTIKQYGQFDPTLDLTYEVLKSVMQDLNDMFAKVQFIHFGGDEASNSCFDQRPSIKQFMVDHGIATYFDLQVYYRQRQKDIWKNQIKSTKRIAYWYNKNDQLPAEDDDIIHWWGLTSQLVDVKNRTNDFILSDYHPLYLDVGVGNAFGNSYDAYQTWKDFYKWSPSPPEGFKGNIIGGEAPLWGETNNQNTHFQKMFLRSSILGDTLWNPNSKQTEQFWQFTQRLSEMEDRMNKYGFPVSPFTHDYCKRHTKLCFPTLYGNDQNNQDVPESQSESESQSNIILQSQSE</sequence>
<evidence type="ECO:0000259" key="11">
    <source>
        <dbReference type="Pfam" id="PF00728"/>
    </source>
</evidence>
<feature type="compositionally biased region" description="Low complexity" evidence="9">
    <location>
        <begin position="541"/>
        <end position="559"/>
    </location>
</feature>
<evidence type="ECO:0000256" key="7">
    <source>
        <dbReference type="PIRNR" id="PIRNR001093"/>
    </source>
</evidence>
<protein>
    <recommendedName>
        <fullName evidence="7">Beta-hexosaminidase</fullName>
        <ecNumber evidence="7">3.2.1.52</ecNumber>
    </recommendedName>
</protein>
<evidence type="ECO:0000313" key="12">
    <source>
        <dbReference type="EMBL" id="CAD8134482.1"/>
    </source>
</evidence>
<dbReference type="Pfam" id="PF00728">
    <property type="entry name" value="Glyco_hydro_20"/>
    <property type="match status" value="1"/>
</dbReference>
<dbReference type="EC" id="3.2.1.52" evidence="7"/>